<dbReference type="PROSITE" id="PS00726">
    <property type="entry name" value="AP_NUCLEASE_F1_1"/>
    <property type="match status" value="1"/>
</dbReference>
<sequence length="281" mass="32473">MSVVTVATWNVNSIRARIHNLAAWIKENNPDIICLQETKTEDKNFPFETLQSLNYHIETCGQKSYNGVAILSKYQPIEIVTHLPGDDLDVQARFIEATFTINTQTLRIGNLYLPHGNPITSTKYDDKISWIKRFLRFASQRLELEEPLIFAGDYNIIPQPHDCYNPIIWENDACFTLEVRQSFQKLQNMGFTDAIRATHDTHHLYSFWDYYADSWSKNKGIRIDHIMLSPEATSLLHSARIDTKPRGWTKPSDHTPVIVSLDIPEPRKKQQDSTSQNMKPI</sequence>
<feature type="compositionally biased region" description="Polar residues" evidence="6">
    <location>
        <begin position="272"/>
        <end position="281"/>
    </location>
</feature>
<proteinExistence type="inferred from homology"/>
<dbReference type="NCBIfam" id="TIGR00633">
    <property type="entry name" value="xth"/>
    <property type="match status" value="1"/>
</dbReference>
<comment type="cofactor">
    <cofactor evidence="1">
        <name>Mg(2+)</name>
        <dbReference type="ChEBI" id="CHEBI:18420"/>
    </cofactor>
</comment>
<dbReference type="InterPro" id="IPR037493">
    <property type="entry name" value="ExoIII-like"/>
</dbReference>
<evidence type="ECO:0000256" key="4">
    <source>
        <dbReference type="ARBA" id="ARBA00022801"/>
    </source>
</evidence>
<gene>
    <name evidence="8" type="ORF">WSI_00780</name>
</gene>
<dbReference type="GeneID" id="93076528"/>
<evidence type="ECO:0000256" key="1">
    <source>
        <dbReference type="ARBA" id="ARBA00001946"/>
    </source>
</evidence>
<dbReference type="PANTHER" id="PTHR43250">
    <property type="entry name" value="EXODEOXYRIBONUCLEASE III"/>
    <property type="match status" value="1"/>
</dbReference>
<evidence type="ECO:0000256" key="2">
    <source>
        <dbReference type="ARBA" id="ARBA00007092"/>
    </source>
</evidence>
<name>A0ABN4B2K1_LIBAS</name>
<accession>A0ABN4B2K1</accession>
<reference evidence="8 9" key="1">
    <citation type="journal article" date="2013" name="Genome Announc.">
        <title>Complete Genome Sequence of a Chinese Strain of 'Candidatus Liberibacter asiaticus'.</title>
        <authorList>
            <person name="Lin H."/>
            <person name="Han C.S."/>
            <person name="Liu B."/>
            <person name="Lou B."/>
            <person name="Bai X."/>
            <person name="Deng C."/>
            <person name="Civerolo E.L."/>
            <person name="Gupta G."/>
        </authorList>
    </citation>
    <scope>NUCLEOTIDE SEQUENCE [LARGE SCALE GENOMIC DNA]</scope>
    <source>
        <strain evidence="9">gxpsy</strain>
    </source>
</reference>
<keyword evidence="4" id="KW-0378">Hydrolase</keyword>
<evidence type="ECO:0000313" key="9">
    <source>
        <dbReference type="Proteomes" id="UP000011820"/>
    </source>
</evidence>
<keyword evidence="9" id="KW-1185">Reference proteome</keyword>
<dbReference type="InterPro" id="IPR004808">
    <property type="entry name" value="AP_endonuc_1"/>
</dbReference>
<evidence type="ECO:0000259" key="7">
    <source>
        <dbReference type="Pfam" id="PF03372"/>
    </source>
</evidence>
<dbReference type="EMBL" id="CP004005">
    <property type="protein sequence ID" value="AGH16528.1"/>
    <property type="molecule type" value="Genomic_DNA"/>
</dbReference>
<dbReference type="PANTHER" id="PTHR43250:SF2">
    <property type="entry name" value="EXODEOXYRIBONUCLEASE III"/>
    <property type="match status" value="1"/>
</dbReference>
<protein>
    <submittedName>
        <fullName evidence="8">Exodeoxyribonuclease III protein</fullName>
    </submittedName>
</protein>
<dbReference type="Gene3D" id="3.60.10.10">
    <property type="entry name" value="Endonuclease/exonuclease/phosphatase"/>
    <property type="match status" value="1"/>
</dbReference>
<dbReference type="RefSeq" id="WP_012778507.1">
    <property type="nucleotide sequence ID" value="NC_020549.1"/>
</dbReference>
<keyword evidence="3" id="KW-0479">Metal-binding</keyword>
<dbReference type="NCBIfam" id="TIGR00195">
    <property type="entry name" value="exoDNase_III"/>
    <property type="match status" value="1"/>
</dbReference>
<evidence type="ECO:0000313" key="8">
    <source>
        <dbReference type="EMBL" id="AGH16528.1"/>
    </source>
</evidence>
<dbReference type="PROSITE" id="PS51435">
    <property type="entry name" value="AP_NUCLEASE_F1_4"/>
    <property type="match status" value="1"/>
</dbReference>
<dbReference type="InterPro" id="IPR005135">
    <property type="entry name" value="Endo/exonuclease/phosphatase"/>
</dbReference>
<comment type="similarity">
    <text evidence="2">Belongs to the DNA repair enzymes AP/ExoA family.</text>
</comment>
<feature type="domain" description="Endonuclease/exonuclease/phosphatase" evidence="7">
    <location>
        <begin position="7"/>
        <end position="254"/>
    </location>
</feature>
<organism evidence="8 9">
    <name type="scientific">Candidatus Liberibacter asiaticus str. gxpsy</name>
    <dbReference type="NCBI Taxonomy" id="1174529"/>
    <lineage>
        <taxon>Bacteria</taxon>
        <taxon>Pseudomonadati</taxon>
        <taxon>Pseudomonadota</taxon>
        <taxon>Alphaproteobacteria</taxon>
        <taxon>Hyphomicrobiales</taxon>
        <taxon>Rhizobiaceae</taxon>
        <taxon>Liberibacter</taxon>
    </lineage>
</organism>
<evidence type="ECO:0000256" key="3">
    <source>
        <dbReference type="ARBA" id="ARBA00022723"/>
    </source>
</evidence>
<evidence type="ECO:0000256" key="6">
    <source>
        <dbReference type="SAM" id="MobiDB-lite"/>
    </source>
</evidence>
<keyword evidence="5" id="KW-0460">Magnesium</keyword>
<dbReference type="Pfam" id="PF03372">
    <property type="entry name" value="Exo_endo_phos"/>
    <property type="match status" value="1"/>
</dbReference>
<dbReference type="Proteomes" id="UP000011820">
    <property type="component" value="Chromosome"/>
</dbReference>
<evidence type="ECO:0000256" key="5">
    <source>
        <dbReference type="ARBA" id="ARBA00022842"/>
    </source>
</evidence>
<feature type="region of interest" description="Disordered" evidence="6">
    <location>
        <begin position="245"/>
        <end position="281"/>
    </location>
</feature>
<dbReference type="SUPFAM" id="SSF56219">
    <property type="entry name" value="DNase I-like"/>
    <property type="match status" value="1"/>
</dbReference>
<dbReference type="CDD" id="cd09086">
    <property type="entry name" value="ExoIII-like_AP-endo"/>
    <property type="match status" value="1"/>
</dbReference>
<dbReference type="InterPro" id="IPR036691">
    <property type="entry name" value="Endo/exonu/phosph_ase_sf"/>
</dbReference>
<dbReference type="InterPro" id="IPR020847">
    <property type="entry name" value="AP_endonuclease_F1_BS"/>
</dbReference>